<evidence type="ECO:0000256" key="1">
    <source>
        <dbReference type="SAM" id="MobiDB-lite"/>
    </source>
</evidence>
<accession>A0ABR3LXG1</accession>
<proteinExistence type="predicted"/>
<keyword evidence="2" id="KW-0472">Membrane</keyword>
<dbReference type="Proteomes" id="UP001558613">
    <property type="component" value="Unassembled WGS sequence"/>
</dbReference>
<feature type="compositionally biased region" description="Polar residues" evidence="1">
    <location>
        <begin position="99"/>
        <end position="111"/>
    </location>
</feature>
<protein>
    <submittedName>
        <fullName evidence="3">Uncharacterized protein</fullName>
    </submittedName>
</protein>
<name>A0ABR3LXG1_9TELE</name>
<keyword evidence="2" id="KW-0812">Transmembrane</keyword>
<keyword evidence="2" id="KW-1133">Transmembrane helix</keyword>
<reference evidence="3 4" key="1">
    <citation type="submission" date="2023-09" db="EMBL/GenBank/DDBJ databases">
        <authorList>
            <person name="Wang M."/>
        </authorList>
    </citation>
    <scope>NUCLEOTIDE SEQUENCE [LARGE SCALE GENOMIC DNA]</scope>
    <source>
        <strain evidence="3">GT-2023</strain>
        <tissue evidence="3">Liver</tissue>
    </source>
</reference>
<dbReference type="EMBL" id="JAYMGO010000018">
    <property type="protein sequence ID" value="KAL1256317.1"/>
    <property type="molecule type" value="Genomic_DNA"/>
</dbReference>
<evidence type="ECO:0000313" key="3">
    <source>
        <dbReference type="EMBL" id="KAL1256317.1"/>
    </source>
</evidence>
<feature type="region of interest" description="Disordered" evidence="1">
    <location>
        <begin position="99"/>
        <end position="124"/>
    </location>
</feature>
<keyword evidence="4" id="KW-1185">Reference proteome</keyword>
<feature type="transmembrane region" description="Helical" evidence="2">
    <location>
        <begin position="55"/>
        <end position="79"/>
    </location>
</feature>
<evidence type="ECO:0000256" key="2">
    <source>
        <dbReference type="SAM" id="Phobius"/>
    </source>
</evidence>
<organism evidence="3 4">
    <name type="scientific">Cirrhinus molitorella</name>
    <name type="common">mud carp</name>
    <dbReference type="NCBI Taxonomy" id="172907"/>
    <lineage>
        <taxon>Eukaryota</taxon>
        <taxon>Metazoa</taxon>
        <taxon>Chordata</taxon>
        <taxon>Craniata</taxon>
        <taxon>Vertebrata</taxon>
        <taxon>Euteleostomi</taxon>
        <taxon>Actinopterygii</taxon>
        <taxon>Neopterygii</taxon>
        <taxon>Teleostei</taxon>
        <taxon>Ostariophysi</taxon>
        <taxon>Cypriniformes</taxon>
        <taxon>Cyprinidae</taxon>
        <taxon>Labeoninae</taxon>
        <taxon>Labeonini</taxon>
        <taxon>Cirrhinus</taxon>
    </lineage>
</organism>
<evidence type="ECO:0000313" key="4">
    <source>
        <dbReference type="Proteomes" id="UP001558613"/>
    </source>
</evidence>
<comment type="caution">
    <text evidence="3">The sequence shown here is derived from an EMBL/GenBank/DDBJ whole genome shotgun (WGS) entry which is preliminary data.</text>
</comment>
<gene>
    <name evidence="3" type="ORF">QQF64_011862</name>
</gene>
<sequence>MKTAGVEKELGSSHVLSFIAARENTGEYICEAQNPHGAMNSTIQQITVPGISFTAFLSILAALTVLIFALLTLLILMLYRRSEERIKSETNQDQSIYANVSASAAKSQQPESKPCDNEDIGTVNPTFRQHFSNENIYANCEK</sequence>